<evidence type="ECO:0000256" key="12">
    <source>
        <dbReference type="SAM" id="MobiDB-lite"/>
    </source>
</evidence>
<dbReference type="GO" id="GO:0020037">
    <property type="term" value="F:heme binding"/>
    <property type="evidence" value="ECO:0007669"/>
    <property type="project" value="InterPro"/>
</dbReference>
<dbReference type="Gene3D" id="1.10.630.10">
    <property type="entry name" value="Cytochrome P450"/>
    <property type="match status" value="1"/>
</dbReference>
<evidence type="ECO:0000313" key="14">
    <source>
        <dbReference type="Proteomes" id="UP001289374"/>
    </source>
</evidence>
<comment type="cofactor">
    <cofactor evidence="1 10">
        <name>heme</name>
        <dbReference type="ChEBI" id="CHEBI:30413"/>
    </cofactor>
</comment>
<evidence type="ECO:0000256" key="7">
    <source>
        <dbReference type="ARBA" id="ARBA00023004"/>
    </source>
</evidence>
<reference evidence="13" key="2">
    <citation type="journal article" date="2024" name="Plant">
        <title>Genomic evolution and insights into agronomic trait innovations of Sesamum species.</title>
        <authorList>
            <person name="Miao H."/>
            <person name="Wang L."/>
            <person name="Qu L."/>
            <person name="Liu H."/>
            <person name="Sun Y."/>
            <person name="Le M."/>
            <person name="Wang Q."/>
            <person name="Wei S."/>
            <person name="Zheng Y."/>
            <person name="Lin W."/>
            <person name="Duan Y."/>
            <person name="Cao H."/>
            <person name="Xiong S."/>
            <person name="Wang X."/>
            <person name="Wei L."/>
            <person name="Li C."/>
            <person name="Ma Q."/>
            <person name="Ju M."/>
            <person name="Zhao R."/>
            <person name="Li G."/>
            <person name="Mu C."/>
            <person name="Tian Q."/>
            <person name="Mei H."/>
            <person name="Zhang T."/>
            <person name="Gao T."/>
            <person name="Zhang H."/>
        </authorList>
    </citation>
    <scope>NUCLEOTIDE SEQUENCE</scope>
    <source>
        <strain evidence="13">K16</strain>
    </source>
</reference>
<gene>
    <name evidence="13" type="ORF">Sango_0466600</name>
</gene>
<evidence type="ECO:0000256" key="6">
    <source>
        <dbReference type="ARBA" id="ARBA00023002"/>
    </source>
</evidence>
<comment type="subcellular location">
    <subcellularLocation>
        <location evidence="2">Membrane</location>
        <topology evidence="2">Single-pass membrane protein</topology>
    </subcellularLocation>
</comment>
<dbReference type="Proteomes" id="UP001289374">
    <property type="component" value="Unassembled WGS sequence"/>
</dbReference>
<keyword evidence="7 10" id="KW-0408">Iron</keyword>
<dbReference type="PROSITE" id="PS00086">
    <property type="entry name" value="CYTOCHROME_P450"/>
    <property type="match status" value="1"/>
</dbReference>
<sequence>MLCLRKLKKNKNILADLGKYVIWPKIIREREKETGRNGRRKTKQIAHFPPPLLPNTFISSVYITQPSLPQQPKEKNELITRNHTLHRPLPPLRPPPPLLSRKRRGLSSPPGPLALPIIGHLHLLGPRLHQTFHDFSQRYGPLIQLHLGSIPCVVVSSPELAKEFLKTHELIFSSRKHSTAIDIVTYDSSFAFSPYGPYWKFIKKLCTYELLGARNLNHFQPIRTLEVRSFLEDLMRKGESGKDINVTEELVKLTSNVISHMMLSIRCSEKEGEAEAARTVIREVTQIFGEFDVSDIIWFCKNLDLQGIRRRSEDIQRRYDALLEKIITDREQARRIRGGGGEARDFLDMLLDVMESGKTEVKFTREHLKALILDFFTAGTDTTAIATEWTIAELISNPNVLKRAQEEIDKVVGPNRLLQESDAPNLPYLQAVIKETFRLHPPLPMLSRKSVSDCVVGGYKIQAKSLLFVNLWSMGRNPKYWESPMEFRPERFLEKENCSIDIKGQNFELLPFGTGRRGCPGMLLAIQELISIIGTMVQCFDWKLPNGSGPVDMTERPGLTAPRAYDLVCRVVPRIDPAAVSSS</sequence>
<dbReference type="PRINTS" id="PR00385">
    <property type="entry name" value="P450"/>
</dbReference>
<evidence type="ECO:0000256" key="4">
    <source>
        <dbReference type="ARBA" id="ARBA00022617"/>
    </source>
</evidence>
<dbReference type="GO" id="GO:0016705">
    <property type="term" value="F:oxidoreductase activity, acting on paired donors, with incorporation or reduction of molecular oxygen"/>
    <property type="evidence" value="ECO:0007669"/>
    <property type="project" value="InterPro"/>
</dbReference>
<name>A0AAE1XC92_9LAMI</name>
<dbReference type="InterPro" id="IPR001128">
    <property type="entry name" value="Cyt_P450"/>
</dbReference>
<dbReference type="GO" id="GO:0004497">
    <property type="term" value="F:monooxygenase activity"/>
    <property type="evidence" value="ECO:0007669"/>
    <property type="project" value="UniProtKB-KW"/>
</dbReference>
<proteinExistence type="inferred from homology"/>
<dbReference type="GO" id="GO:0016020">
    <property type="term" value="C:membrane"/>
    <property type="evidence" value="ECO:0007669"/>
    <property type="project" value="UniProtKB-SubCell"/>
</dbReference>
<comment type="similarity">
    <text evidence="3 11">Belongs to the cytochrome P450 family.</text>
</comment>
<feature type="binding site" description="axial binding residue" evidence="10">
    <location>
        <position position="519"/>
    </location>
    <ligand>
        <name>heme</name>
        <dbReference type="ChEBI" id="CHEBI:30413"/>
    </ligand>
    <ligandPart>
        <name>Fe</name>
        <dbReference type="ChEBI" id="CHEBI:18248"/>
    </ligandPart>
</feature>
<dbReference type="InterPro" id="IPR036396">
    <property type="entry name" value="Cyt_P450_sf"/>
</dbReference>
<keyword evidence="9" id="KW-0472">Membrane</keyword>
<dbReference type="PANTHER" id="PTHR47943">
    <property type="entry name" value="CYTOCHROME P450 93A3-LIKE"/>
    <property type="match status" value="1"/>
</dbReference>
<dbReference type="EMBL" id="JACGWL010000002">
    <property type="protein sequence ID" value="KAK4408856.1"/>
    <property type="molecule type" value="Genomic_DNA"/>
</dbReference>
<dbReference type="PANTHER" id="PTHR47943:SF8">
    <property type="entry name" value="CYTOCHROME P450"/>
    <property type="match status" value="1"/>
</dbReference>
<dbReference type="AlphaFoldDB" id="A0AAE1XC92"/>
<keyword evidence="6 11" id="KW-0560">Oxidoreductase</keyword>
<evidence type="ECO:0000256" key="3">
    <source>
        <dbReference type="ARBA" id="ARBA00010617"/>
    </source>
</evidence>
<dbReference type="SUPFAM" id="SSF48264">
    <property type="entry name" value="Cytochrome P450"/>
    <property type="match status" value="1"/>
</dbReference>
<dbReference type="InterPro" id="IPR002401">
    <property type="entry name" value="Cyt_P450_E_grp-I"/>
</dbReference>
<dbReference type="InterPro" id="IPR017972">
    <property type="entry name" value="Cyt_P450_CS"/>
</dbReference>
<dbReference type="FunFam" id="1.10.630.10:FF:000019">
    <property type="entry name" value="Cytochrome P450 family protein"/>
    <property type="match status" value="1"/>
</dbReference>
<comment type="caution">
    <text evidence="13">The sequence shown here is derived from an EMBL/GenBank/DDBJ whole genome shotgun (WGS) entry which is preliminary data.</text>
</comment>
<evidence type="ECO:0000256" key="9">
    <source>
        <dbReference type="ARBA" id="ARBA00023136"/>
    </source>
</evidence>
<keyword evidence="8 11" id="KW-0503">Monooxygenase</keyword>
<keyword evidence="14" id="KW-1185">Reference proteome</keyword>
<keyword evidence="5 10" id="KW-0479">Metal-binding</keyword>
<dbReference type="PRINTS" id="PR00463">
    <property type="entry name" value="EP450I"/>
</dbReference>
<evidence type="ECO:0000256" key="1">
    <source>
        <dbReference type="ARBA" id="ARBA00001971"/>
    </source>
</evidence>
<accession>A0AAE1XC92</accession>
<protein>
    <submittedName>
        <fullName evidence="13">Licodione synthase</fullName>
    </submittedName>
</protein>
<reference evidence="13" key="1">
    <citation type="submission" date="2020-06" db="EMBL/GenBank/DDBJ databases">
        <authorList>
            <person name="Li T."/>
            <person name="Hu X."/>
            <person name="Zhang T."/>
            <person name="Song X."/>
            <person name="Zhang H."/>
            <person name="Dai N."/>
            <person name="Sheng W."/>
            <person name="Hou X."/>
            <person name="Wei L."/>
        </authorList>
    </citation>
    <scope>NUCLEOTIDE SEQUENCE</scope>
    <source>
        <strain evidence="13">K16</strain>
        <tissue evidence="13">Leaf</tissue>
    </source>
</reference>
<dbReference type="CDD" id="cd20655">
    <property type="entry name" value="CYP93"/>
    <property type="match status" value="1"/>
</dbReference>
<evidence type="ECO:0000313" key="13">
    <source>
        <dbReference type="EMBL" id="KAK4408856.1"/>
    </source>
</evidence>
<dbReference type="GO" id="GO:0005506">
    <property type="term" value="F:iron ion binding"/>
    <property type="evidence" value="ECO:0007669"/>
    <property type="project" value="InterPro"/>
</dbReference>
<evidence type="ECO:0000256" key="5">
    <source>
        <dbReference type="ARBA" id="ARBA00022723"/>
    </source>
</evidence>
<evidence type="ECO:0000256" key="11">
    <source>
        <dbReference type="RuleBase" id="RU000461"/>
    </source>
</evidence>
<evidence type="ECO:0000256" key="2">
    <source>
        <dbReference type="ARBA" id="ARBA00004167"/>
    </source>
</evidence>
<organism evidence="13 14">
    <name type="scientific">Sesamum angolense</name>
    <dbReference type="NCBI Taxonomy" id="2727404"/>
    <lineage>
        <taxon>Eukaryota</taxon>
        <taxon>Viridiplantae</taxon>
        <taxon>Streptophyta</taxon>
        <taxon>Embryophyta</taxon>
        <taxon>Tracheophyta</taxon>
        <taxon>Spermatophyta</taxon>
        <taxon>Magnoliopsida</taxon>
        <taxon>eudicotyledons</taxon>
        <taxon>Gunneridae</taxon>
        <taxon>Pentapetalae</taxon>
        <taxon>asterids</taxon>
        <taxon>lamiids</taxon>
        <taxon>Lamiales</taxon>
        <taxon>Pedaliaceae</taxon>
        <taxon>Sesamum</taxon>
    </lineage>
</organism>
<evidence type="ECO:0000256" key="10">
    <source>
        <dbReference type="PIRSR" id="PIRSR602401-1"/>
    </source>
</evidence>
<keyword evidence="4 10" id="KW-0349">Heme</keyword>
<dbReference type="Pfam" id="PF00067">
    <property type="entry name" value="p450"/>
    <property type="match status" value="1"/>
</dbReference>
<evidence type="ECO:0000256" key="8">
    <source>
        <dbReference type="ARBA" id="ARBA00023033"/>
    </source>
</evidence>
<feature type="region of interest" description="Disordered" evidence="12">
    <location>
        <begin position="83"/>
        <end position="106"/>
    </location>
</feature>
<feature type="compositionally biased region" description="Pro residues" evidence="12">
    <location>
        <begin position="88"/>
        <end position="98"/>
    </location>
</feature>